<dbReference type="GO" id="GO:0043041">
    <property type="term" value="P:amino acid activation for nonribosomal peptide biosynthetic process"/>
    <property type="evidence" value="ECO:0007669"/>
    <property type="project" value="TreeGrafter"/>
</dbReference>
<dbReference type="GO" id="GO:0003723">
    <property type="term" value="F:RNA binding"/>
    <property type="evidence" value="ECO:0007669"/>
    <property type="project" value="UniProtKB-KW"/>
</dbReference>
<dbReference type="SMART" id="SM00564">
    <property type="entry name" value="PQQ"/>
    <property type="match status" value="6"/>
</dbReference>
<dbReference type="InterPro" id="IPR011047">
    <property type="entry name" value="Quinoprotein_ADH-like_sf"/>
</dbReference>
<dbReference type="InterPro" id="IPR009081">
    <property type="entry name" value="PP-bd_ACP"/>
</dbReference>
<dbReference type="InterPro" id="IPR042099">
    <property type="entry name" value="ANL_N_sf"/>
</dbReference>
<evidence type="ECO:0000259" key="3">
    <source>
        <dbReference type="Pfam" id="PF00550"/>
    </source>
</evidence>
<reference evidence="5 6" key="1">
    <citation type="submission" date="2023-10" db="EMBL/GenBank/DDBJ databases">
        <title>Genomes of two closely related lineages of the louse Polyplax serrata with different host specificities.</title>
        <authorList>
            <person name="Martinu J."/>
            <person name="Tarabai H."/>
            <person name="Stefka J."/>
            <person name="Hypsa V."/>
        </authorList>
    </citation>
    <scope>NUCLEOTIDE SEQUENCE [LARGE SCALE GENOMIC DNA]</scope>
    <source>
        <strain evidence="5">HR10_N</strain>
    </source>
</reference>
<comment type="caution">
    <text evidence="5">The sequence shown here is derived from an EMBL/GenBank/DDBJ whole genome shotgun (WGS) entry which is preliminary data.</text>
</comment>
<keyword evidence="1" id="KW-0694">RNA-binding</keyword>
<proteinExistence type="predicted"/>
<dbReference type="Gene3D" id="2.40.128.630">
    <property type="match status" value="1"/>
</dbReference>
<dbReference type="InterPro" id="IPR015943">
    <property type="entry name" value="WD40/YVTN_repeat-like_dom_sf"/>
</dbReference>
<dbReference type="InterPro" id="IPR036736">
    <property type="entry name" value="ACP-like_sf"/>
</dbReference>
<dbReference type="Gene3D" id="1.10.1200.10">
    <property type="entry name" value="ACP-like"/>
    <property type="match status" value="1"/>
</dbReference>
<dbReference type="SUPFAM" id="SSF56801">
    <property type="entry name" value="Acetyl-CoA synthetase-like"/>
    <property type="match status" value="1"/>
</dbReference>
<dbReference type="Pfam" id="PF00550">
    <property type="entry name" value="PP-binding"/>
    <property type="match status" value="1"/>
</dbReference>
<evidence type="ECO:0000313" key="6">
    <source>
        <dbReference type="Proteomes" id="UP001372834"/>
    </source>
</evidence>
<feature type="domain" description="Pyrrolo-quinoline quinone repeat" evidence="4">
    <location>
        <begin position="675"/>
        <end position="965"/>
    </location>
</feature>
<dbReference type="Gene3D" id="2.130.10.10">
    <property type="entry name" value="YVTN repeat-like/Quinoprotein amine dehydrogenase"/>
    <property type="match status" value="1"/>
</dbReference>
<feature type="domain" description="AMP-dependent synthetase/ligase" evidence="2">
    <location>
        <begin position="34"/>
        <end position="259"/>
    </location>
</feature>
<dbReference type="InterPro" id="IPR002372">
    <property type="entry name" value="PQQ_rpt_dom"/>
</dbReference>
<dbReference type="PROSITE" id="PS50889">
    <property type="entry name" value="S4"/>
    <property type="match status" value="1"/>
</dbReference>
<dbReference type="Proteomes" id="UP001372834">
    <property type="component" value="Unassembled WGS sequence"/>
</dbReference>
<accession>A0AAN8NJ39</accession>
<evidence type="ECO:0000259" key="2">
    <source>
        <dbReference type="Pfam" id="PF00501"/>
    </source>
</evidence>
<dbReference type="Gene3D" id="3.40.50.12780">
    <property type="entry name" value="N-terminal domain of ligase-like"/>
    <property type="match status" value="1"/>
</dbReference>
<dbReference type="EMBL" id="JAWJWE010000043">
    <property type="protein sequence ID" value="KAK6617723.1"/>
    <property type="molecule type" value="Genomic_DNA"/>
</dbReference>
<feature type="domain" description="AMP-dependent synthetase/ligase" evidence="2">
    <location>
        <begin position="293"/>
        <end position="397"/>
    </location>
</feature>
<dbReference type="Pfam" id="PF00501">
    <property type="entry name" value="AMP-binding"/>
    <property type="match status" value="2"/>
</dbReference>
<evidence type="ECO:0000256" key="1">
    <source>
        <dbReference type="PROSITE-ProRule" id="PRU00182"/>
    </source>
</evidence>
<sequence>MQERCDRRCQQTKCKHQDLMESRNEFLTVFSKICGKFADRIALCWAPDVENTQGITYHDLDRVSSELSRYFCRNSRSGTRYIAVEVSNYFLLPCLLLGIWKSGRSFAGIGTQYTVEDTKHYLNFLNVEYLITDKYESRFLNESANLISQFQIDLVKFYFWKRSIPETEKGSDSGDMCYGIMTSGTTGLPKIIQVPWSCILLNIDELQSEFQVSETDCIYLGSPYTFDPFFVEFFSSLLYGCTLMTVFHTIKLSPSMLMKILFSCDENKDARASHQLSYDRQENENNFYVNKSCVCRKQVTILQMTPTLFKRWGEDNIKQMLSNKTSLRMLILGGEKFPIEILKFKACNNKTKIYNIYGITEVSCWAFLNEVTQEEFDQNEVTLGKQLKNIIYKINEKNELIIGSYTRHCFVNGEKESRSGKPVFRNTGDIVGLDNGKLYYLSRSNQIVKKFGIKISLSKIEQLFLMLNPSFVSCFCIYDEQNQKLGLFYQRDTKLSANSFRLTSFDSFTEMGLHYDGDKLKDIEKPDYLIEIFDIPLNSHGKCDRNVLLRHLQRIHSGECYGLEFKDLFKNIWNDVLGLRNLDVSTKSFEELGGTSVSALQLINKLQDEGVAVPKNFIVELLSGKSQDRCFECLGLEETERTSSACRIPNKKIKMEINEAADADVKLKVKWKFDLGKCVDATPAIFTLRGRDRLIVGSHSHKLSVTDLETGVPIWTVFLGDRIESGVAVKKDGSCGYVGCYDRFIYCISMEDGLVLWKYETGDMVKSTPCLSSEEEVLFAASYDRCLYCLSADKGDLLKQIQLSDKGIFSSGVVSTCNFFIGTLDGTCVALCQNSCDVKWKKKLESPVFASPCLLPDNKIIFIEVVGSVQCFNATDGSLVWRYLAGGMVYSTPIHRLVGDDSCVLFGCNDGCLYCLEASSGSLKWTRQMDSSVFARPCVFALDGNEMVCAASSKGFLYLLDLTTGLERRTKAACFWCPGHLEGGRFGYSDVIKKHNKDFPRLFRIASVDIGEDELNCSICALKTSNLGLVDARLVILLKSKHSRHLPVLILCIIEL</sequence>
<dbReference type="InterPro" id="IPR000873">
    <property type="entry name" value="AMP-dep_synth/lig_dom"/>
</dbReference>
<evidence type="ECO:0000259" key="4">
    <source>
        <dbReference type="Pfam" id="PF13570"/>
    </source>
</evidence>
<organism evidence="5 6">
    <name type="scientific">Polyplax serrata</name>
    <name type="common">Common mouse louse</name>
    <dbReference type="NCBI Taxonomy" id="468196"/>
    <lineage>
        <taxon>Eukaryota</taxon>
        <taxon>Metazoa</taxon>
        <taxon>Ecdysozoa</taxon>
        <taxon>Arthropoda</taxon>
        <taxon>Hexapoda</taxon>
        <taxon>Insecta</taxon>
        <taxon>Pterygota</taxon>
        <taxon>Neoptera</taxon>
        <taxon>Paraneoptera</taxon>
        <taxon>Psocodea</taxon>
        <taxon>Troctomorpha</taxon>
        <taxon>Phthiraptera</taxon>
        <taxon>Anoplura</taxon>
        <taxon>Polyplacidae</taxon>
        <taxon>Polyplax</taxon>
    </lineage>
</organism>
<dbReference type="SUPFAM" id="SSF50998">
    <property type="entry name" value="Quinoprotein alcohol dehydrogenase-like"/>
    <property type="match status" value="1"/>
</dbReference>
<protein>
    <submittedName>
        <fullName evidence="5">Uncharacterized protein</fullName>
    </submittedName>
</protein>
<dbReference type="InterPro" id="IPR052091">
    <property type="entry name" value="Beta-ala_Activ/Resist"/>
</dbReference>
<name>A0AAN8NJ39_POLSC</name>
<dbReference type="PANTHER" id="PTHR44394:SF1">
    <property type="entry name" value="BETA-ALANINE-ACTIVATING ENZYME"/>
    <property type="match status" value="1"/>
</dbReference>
<dbReference type="SUPFAM" id="SSF47336">
    <property type="entry name" value="ACP-like"/>
    <property type="match status" value="1"/>
</dbReference>
<dbReference type="Pfam" id="PF13570">
    <property type="entry name" value="Beta-prop_ACSF4"/>
    <property type="match status" value="1"/>
</dbReference>
<dbReference type="PANTHER" id="PTHR44394">
    <property type="entry name" value="BETA-ALANINE-ACTIVATING ENZYME"/>
    <property type="match status" value="1"/>
</dbReference>
<dbReference type="InterPro" id="IPR018391">
    <property type="entry name" value="PQQ_b-propeller_rpt"/>
</dbReference>
<gene>
    <name evidence="5" type="ORF">RUM43_013951</name>
</gene>
<evidence type="ECO:0000313" key="5">
    <source>
        <dbReference type="EMBL" id="KAK6617723.1"/>
    </source>
</evidence>
<dbReference type="AlphaFoldDB" id="A0AAN8NJ39"/>
<feature type="domain" description="Carrier" evidence="3">
    <location>
        <begin position="569"/>
        <end position="618"/>
    </location>
</feature>